<evidence type="ECO:0000256" key="2">
    <source>
        <dbReference type="ARBA" id="ARBA00022643"/>
    </source>
</evidence>
<keyword evidence="9" id="KW-1185">Reference proteome</keyword>
<evidence type="ECO:0000256" key="5">
    <source>
        <dbReference type="ARBA" id="ARBA00033748"/>
    </source>
</evidence>
<dbReference type="CDD" id="cd01095">
    <property type="entry name" value="Nitrilotriacetate_monoxgenase"/>
    <property type="match status" value="1"/>
</dbReference>
<feature type="domain" description="Luciferase-like" evidence="7">
    <location>
        <begin position="25"/>
        <end position="392"/>
    </location>
</feature>
<dbReference type="EC" id="1.14.13.131" evidence="8"/>
<evidence type="ECO:0000256" key="3">
    <source>
        <dbReference type="ARBA" id="ARBA00023002"/>
    </source>
</evidence>
<dbReference type="RefSeq" id="WP_159599320.1">
    <property type="nucleotide sequence ID" value="NZ_CACSAS010000001.1"/>
</dbReference>
<dbReference type="GO" id="GO:0018633">
    <property type="term" value="F:dimethyl sulfide monooxygenase activity"/>
    <property type="evidence" value="ECO:0007669"/>
    <property type="project" value="UniProtKB-EC"/>
</dbReference>
<keyword evidence="3 8" id="KW-0560">Oxidoreductase</keyword>
<dbReference type="PIRSF" id="PIRSF000337">
    <property type="entry name" value="NTA_MOA"/>
    <property type="match status" value="1"/>
</dbReference>
<dbReference type="PANTHER" id="PTHR30011:SF16">
    <property type="entry name" value="C2H2 FINGER DOMAIN TRANSCRIPTION FACTOR (EUROFUNG)-RELATED"/>
    <property type="match status" value="1"/>
</dbReference>
<evidence type="ECO:0000256" key="4">
    <source>
        <dbReference type="ARBA" id="ARBA00023033"/>
    </source>
</evidence>
<dbReference type="InterPro" id="IPR011251">
    <property type="entry name" value="Luciferase-like_dom"/>
</dbReference>
<keyword evidence="1 6" id="KW-0285">Flavoprotein</keyword>
<dbReference type="SUPFAM" id="SSF51679">
    <property type="entry name" value="Bacterial luciferase-like"/>
    <property type="match status" value="1"/>
</dbReference>
<sequence>MSRPILLNAFVMNTPSHLSPGLWRHPDDSSTAYTRLDHWIGLAQLLERGRFSAMFLADTLGTYEAFGGSMAPAFRHGLHAPVNDPLLLVPAMAAATRHLSFGVTCSVSYEHPFSLARRFSTLDHLTGGRIGWNIVTSALDSAARNFGRPEQLPHDARYERAEEYLEVCYKLWEGSWADDAVRRDKHGGLYADPSRIRPIDHHGAHFDVAGPHLAEPSPQRTPVLYQAGASRRGRAFAARHAECIFVGAPSRVALKRTVDHLRAALAEAGRDPASVPIVAEHTVITAPTAAEAEDKRADYARYASEEGALAMMSGWIGVDLSRYRLDDPFEHVESNAIQSAVEAMSAADPGRVWTIREIAAWCGIGGLSPVTTGTPAAVADELEDWIVATGIDGFNLSYAVMDGGFRDFVELVVPELERRGRHPARYAPGTFREKLFGNGPRLPATHPAAAFRFGVEPARRTA</sequence>
<proteinExistence type="inferred from homology"/>
<dbReference type="PANTHER" id="PTHR30011">
    <property type="entry name" value="ALKANESULFONATE MONOOXYGENASE-RELATED"/>
    <property type="match status" value="1"/>
</dbReference>
<comment type="similarity">
    <text evidence="5">Belongs to the NtaA/SnaA/DszA monooxygenase family.</text>
</comment>
<keyword evidence="2 6" id="KW-0288">FMN</keyword>
<dbReference type="Gene3D" id="3.20.20.30">
    <property type="entry name" value="Luciferase-like domain"/>
    <property type="match status" value="1"/>
</dbReference>
<organism evidence="8 9">
    <name type="scientific">Starkeya nomas</name>
    <dbReference type="NCBI Taxonomy" id="2666134"/>
    <lineage>
        <taxon>Bacteria</taxon>
        <taxon>Pseudomonadati</taxon>
        <taxon>Pseudomonadota</taxon>
        <taxon>Alphaproteobacteria</taxon>
        <taxon>Hyphomicrobiales</taxon>
        <taxon>Xanthobacteraceae</taxon>
        <taxon>Starkeya</taxon>
    </lineage>
</organism>
<evidence type="ECO:0000313" key="9">
    <source>
        <dbReference type="Proteomes" id="UP000433050"/>
    </source>
</evidence>
<dbReference type="EMBL" id="CACSAS010000001">
    <property type="protein sequence ID" value="CAA0100659.1"/>
    <property type="molecule type" value="Genomic_DNA"/>
</dbReference>
<dbReference type="Proteomes" id="UP000433050">
    <property type="component" value="Unassembled WGS sequence"/>
</dbReference>
<evidence type="ECO:0000256" key="6">
    <source>
        <dbReference type="PIRSR" id="PIRSR000337-1"/>
    </source>
</evidence>
<feature type="binding site" evidence="6">
    <location>
        <position position="58"/>
    </location>
    <ligand>
        <name>FMN</name>
        <dbReference type="ChEBI" id="CHEBI:58210"/>
    </ligand>
</feature>
<keyword evidence="4 8" id="KW-0503">Monooxygenase</keyword>
<feature type="binding site" evidence="6">
    <location>
        <position position="104"/>
    </location>
    <ligand>
        <name>FMN</name>
        <dbReference type="ChEBI" id="CHEBI:58210"/>
    </ligand>
</feature>
<evidence type="ECO:0000313" key="8">
    <source>
        <dbReference type="EMBL" id="CAA0100659.1"/>
    </source>
</evidence>
<dbReference type="InterPro" id="IPR016215">
    <property type="entry name" value="NTA_MOA"/>
</dbReference>
<feature type="binding site" evidence="6">
    <location>
        <position position="158"/>
    </location>
    <ligand>
        <name>FMN</name>
        <dbReference type="ChEBI" id="CHEBI:58210"/>
    </ligand>
</feature>
<dbReference type="NCBIfam" id="TIGR03860">
    <property type="entry name" value="FMN_nitrolo"/>
    <property type="match status" value="1"/>
</dbReference>
<dbReference type="InterPro" id="IPR036661">
    <property type="entry name" value="Luciferase-like_sf"/>
</dbReference>
<dbReference type="AlphaFoldDB" id="A0A5S9PAT3"/>
<feature type="binding site" evidence="6">
    <location>
        <position position="230"/>
    </location>
    <ligand>
        <name>FMN</name>
        <dbReference type="ChEBI" id="CHEBI:58210"/>
    </ligand>
</feature>
<dbReference type="Pfam" id="PF00296">
    <property type="entry name" value="Bac_luciferase"/>
    <property type="match status" value="1"/>
</dbReference>
<feature type="binding site" evidence="6">
    <location>
        <position position="154"/>
    </location>
    <ligand>
        <name>FMN</name>
        <dbReference type="ChEBI" id="CHEBI:58210"/>
    </ligand>
</feature>
<evidence type="ECO:0000259" key="7">
    <source>
        <dbReference type="Pfam" id="PF00296"/>
    </source>
</evidence>
<gene>
    <name evidence="8" type="primary">dmoA_5</name>
    <name evidence="8" type="ORF">STARVERO_02638</name>
</gene>
<evidence type="ECO:0000256" key="1">
    <source>
        <dbReference type="ARBA" id="ARBA00022630"/>
    </source>
</evidence>
<accession>A0A5S9PAT3</accession>
<dbReference type="InterPro" id="IPR051260">
    <property type="entry name" value="Diverse_substr_monoxygenases"/>
</dbReference>
<reference evidence="8 9" key="1">
    <citation type="submission" date="2019-12" db="EMBL/GenBank/DDBJ databases">
        <authorList>
            <person name="Reyes-Prieto M."/>
        </authorList>
    </citation>
    <scope>NUCLEOTIDE SEQUENCE [LARGE SCALE GENOMIC DNA]</scope>
    <source>
        <strain evidence="8">HF14-78462</strain>
    </source>
</reference>
<name>A0A5S9PAT3_9HYPH</name>
<protein>
    <submittedName>
        <fullName evidence="8">Dimethyl-sulfide monooxygenase</fullName>
        <ecNumber evidence="8">1.14.13.131</ecNumber>
    </submittedName>
</protein>